<dbReference type="InterPro" id="IPR051174">
    <property type="entry name" value="Cytochrome_c-type_ET"/>
</dbReference>
<dbReference type="GO" id="GO:0009055">
    <property type="term" value="F:electron transfer activity"/>
    <property type="evidence" value="ECO:0007669"/>
    <property type="project" value="TreeGrafter"/>
</dbReference>
<evidence type="ECO:0000313" key="16">
    <source>
        <dbReference type="Proteomes" id="UP000257144"/>
    </source>
</evidence>
<keyword evidence="7" id="KW-0479">Metal-binding</keyword>
<dbReference type="InterPro" id="IPR038266">
    <property type="entry name" value="NapC/NirT_cytc_sf"/>
</dbReference>
<keyword evidence="16" id="KW-1185">Reference proteome</keyword>
<feature type="region of interest" description="Disordered" evidence="12">
    <location>
        <begin position="150"/>
        <end position="170"/>
    </location>
</feature>
<evidence type="ECO:0000256" key="4">
    <source>
        <dbReference type="ARBA" id="ARBA00022475"/>
    </source>
</evidence>
<dbReference type="GO" id="GO:0009061">
    <property type="term" value="P:anaerobic respiration"/>
    <property type="evidence" value="ECO:0007669"/>
    <property type="project" value="TreeGrafter"/>
</dbReference>
<comment type="similarity">
    <text evidence="2">Belongs to the NapC/NirT/NrfH family.</text>
</comment>
<dbReference type="GO" id="GO:0046872">
    <property type="term" value="F:metal ion binding"/>
    <property type="evidence" value="ECO:0007669"/>
    <property type="project" value="UniProtKB-KW"/>
</dbReference>
<evidence type="ECO:0000256" key="9">
    <source>
        <dbReference type="ARBA" id="ARBA00022989"/>
    </source>
</evidence>
<reference evidence="15 16" key="1">
    <citation type="submission" date="2018-07" db="EMBL/GenBank/DDBJ databases">
        <title>Bacillus sp. YLB-04 draft genome sequence.</title>
        <authorList>
            <person name="Yu L."/>
            <person name="Tang X."/>
        </authorList>
    </citation>
    <scope>NUCLEOTIDE SEQUENCE [LARGE SCALE GENOMIC DNA]</scope>
    <source>
        <strain evidence="15 16">YLB-04</strain>
    </source>
</reference>
<keyword evidence="4" id="KW-1003">Cell membrane</keyword>
<protein>
    <submittedName>
        <fullName evidence="15">Nitrate reductase</fullName>
    </submittedName>
</protein>
<keyword evidence="8" id="KW-0249">Electron transport</keyword>
<dbReference type="PANTHER" id="PTHR30333:SF1">
    <property type="entry name" value="CYTOCHROME C-TYPE PROTEIN NAPC"/>
    <property type="match status" value="1"/>
</dbReference>
<evidence type="ECO:0000256" key="11">
    <source>
        <dbReference type="ARBA" id="ARBA00023136"/>
    </source>
</evidence>
<dbReference type="Proteomes" id="UP000257144">
    <property type="component" value="Unassembled WGS sequence"/>
</dbReference>
<accession>A0A3D8GPC5</accession>
<dbReference type="InterPro" id="IPR005126">
    <property type="entry name" value="NapC/NirT_cyt_c_N"/>
</dbReference>
<dbReference type="OrthoDB" id="9782159at2"/>
<keyword evidence="10" id="KW-0408">Iron</keyword>
<proteinExistence type="inferred from homology"/>
<keyword evidence="5" id="KW-0349">Heme</keyword>
<organism evidence="15 16">
    <name type="scientific">Neobacillus piezotolerans</name>
    <dbReference type="NCBI Taxonomy" id="2259171"/>
    <lineage>
        <taxon>Bacteria</taxon>
        <taxon>Bacillati</taxon>
        <taxon>Bacillota</taxon>
        <taxon>Bacilli</taxon>
        <taxon>Bacillales</taxon>
        <taxon>Bacillaceae</taxon>
        <taxon>Neobacillus</taxon>
    </lineage>
</organism>
<evidence type="ECO:0000256" key="2">
    <source>
        <dbReference type="ARBA" id="ARBA00007395"/>
    </source>
</evidence>
<dbReference type="EMBL" id="QNQT01000006">
    <property type="protein sequence ID" value="RDU36142.1"/>
    <property type="molecule type" value="Genomic_DNA"/>
</dbReference>
<evidence type="ECO:0000256" key="12">
    <source>
        <dbReference type="SAM" id="MobiDB-lite"/>
    </source>
</evidence>
<sequence length="170" mass="18859">MFKKLLAIDKKILIFAALFAGIVLSVVTVKTLAYTDSPNFCQSCHIMDSAYGSFTDSTHSTLSCNDCHLPHDNVAKKLVFKGKAGMGHMYFNTLGTEKIPNVLHATEKTERVVEQNCITCHESTLTNIEHDAKESCTTCHRTVPHGKNFKTKEFNKPPKSGELLEHKGGF</sequence>
<evidence type="ECO:0000259" key="14">
    <source>
        <dbReference type="Pfam" id="PF03264"/>
    </source>
</evidence>
<dbReference type="PANTHER" id="PTHR30333">
    <property type="entry name" value="CYTOCHROME C-TYPE PROTEIN"/>
    <property type="match status" value="1"/>
</dbReference>
<dbReference type="SUPFAM" id="SSF48695">
    <property type="entry name" value="Multiheme cytochromes"/>
    <property type="match status" value="1"/>
</dbReference>
<evidence type="ECO:0000256" key="7">
    <source>
        <dbReference type="ARBA" id="ARBA00022723"/>
    </source>
</evidence>
<name>A0A3D8GPC5_9BACI</name>
<dbReference type="InterPro" id="IPR036280">
    <property type="entry name" value="Multihaem_cyt_sf"/>
</dbReference>
<keyword evidence="11 13" id="KW-0472">Membrane</keyword>
<keyword evidence="3" id="KW-0813">Transport</keyword>
<evidence type="ECO:0000256" key="10">
    <source>
        <dbReference type="ARBA" id="ARBA00023004"/>
    </source>
</evidence>
<dbReference type="GO" id="GO:0005886">
    <property type="term" value="C:plasma membrane"/>
    <property type="evidence" value="ECO:0007669"/>
    <property type="project" value="UniProtKB-SubCell"/>
</dbReference>
<keyword evidence="9 13" id="KW-1133">Transmembrane helix</keyword>
<comment type="subcellular location">
    <subcellularLocation>
        <location evidence="1">Cell membrane</location>
    </subcellularLocation>
</comment>
<gene>
    <name evidence="15" type="ORF">DRW41_14005</name>
</gene>
<dbReference type="RefSeq" id="WP_115452631.1">
    <property type="nucleotide sequence ID" value="NZ_QNQT01000006.1"/>
</dbReference>
<keyword evidence="6 13" id="KW-0812">Transmembrane</keyword>
<evidence type="ECO:0000256" key="8">
    <source>
        <dbReference type="ARBA" id="ARBA00022982"/>
    </source>
</evidence>
<dbReference type="AlphaFoldDB" id="A0A3D8GPC5"/>
<evidence type="ECO:0000256" key="13">
    <source>
        <dbReference type="SAM" id="Phobius"/>
    </source>
</evidence>
<comment type="caution">
    <text evidence="15">The sequence shown here is derived from an EMBL/GenBank/DDBJ whole genome shotgun (WGS) entry which is preliminary data.</text>
</comment>
<evidence type="ECO:0000256" key="1">
    <source>
        <dbReference type="ARBA" id="ARBA00004236"/>
    </source>
</evidence>
<feature type="domain" description="NapC/NirT cytochrome c N-terminal" evidence="14">
    <location>
        <begin position="12"/>
        <end position="140"/>
    </location>
</feature>
<evidence type="ECO:0000256" key="3">
    <source>
        <dbReference type="ARBA" id="ARBA00022448"/>
    </source>
</evidence>
<evidence type="ECO:0000256" key="6">
    <source>
        <dbReference type="ARBA" id="ARBA00022692"/>
    </source>
</evidence>
<feature type="transmembrane region" description="Helical" evidence="13">
    <location>
        <begin position="12"/>
        <end position="34"/>
    </location>
</feature>
<evidence type="ECO:0000313" key="15">
    <source>
        <dbReference type="EMBL" id="RDU36142.1"/>
    </source>
</evidence>
<evidence type="ECO:0000256" key="5">
    <source>
        <dbReference type="ARBA" id="ARBA00022617"/>
    </source>
</evidence>
<dbReference type="Gene3D" id="1.10.3820.10">
    <property type="entry name" value="Di-heme elbow motif domain"/>
    <property type="match status" value="1"/>
</dbReference>
<dbReference type="Pfam" id="PF03264">
    <property type="entry name" value="Cytochrom_NNT"/>
    <property type="match status" value="1"/>
</dbReference>